<keyword evidence="4" id="KW-1185">Reference proteome</keyword>
<accession>A0A0T6AZK1</accession>
<feature type="region of interest" description="Disordered" evidence="1">
    <location>
        <begin position="76"/>
        <end position="159"/>
    </location>
</feature>
<dbReference type="InterPro" id="IPR012541">
    <property type="entry name" value="DBP10_C"/>
</dbReference>
<sequence>MCQRLMYSLRPIQEATKVQFDLTGDSEDMIRTAKQIKKWDRKKKKMVTINVGNKEGKIRTESGAWISATYKSNRYNQWKEKTKAAENADSDEDDDRNEQKNIPRGKPNTHWARHNEKTKLKQKQSELKSNDQILKQRLIAEKKKQKQRGKKRTHKKRKK</sequence>
<evidence type="ECO:0000313" key="4">
    <source>
        <dbReference type="Proteomes" id="UP000051574"/>
    </source>
</evidence>
<organism evidence="3 4">
    <name type="scientific">Oryctes borbonicus</name>
    <dbReference type="NCBI Taxonomy" id="1629725"/>
    <lineage>
        <taxon>Eukaryota</taxon>
        <taxon>Metazoa</taxon>
        <taxon>Ecdysozoa</taxon>
        <taxon>Arthropoda</taxon>
        <taxon>Hexapoda</taxon>
        <taxon>Insecta</taxon>
        <taxon>Pterygota</taxon>
        <taxon>Neoptera</taxon>
        <taxon>Endopterygota</taxon>
        <taxon>Coleoptera</taxon>
        <taxon>Polyphaga</taxon>
        <taxon>Scarabaeiformia</taxon>
        <taxon>Scarabaeidae</taxon>
        <taxon>Dynastinae</taxon>
        <taxon>Oryctes</taxon>
    </lineage>
</organism>
<dbReference type="Proteomes" id="UP000051574">
    <property type="component" value="Unassembled WGS sequence"/>
</dbReference>
<feature type="compositionally biased region" description="Basic and acidic residues" evidence="1">
    <location>
        <begin position="77"/>
        <end position="86"/>
    </location>
</feature>
<evidence type="ECO:0000256" key="1">
    <source>
        <dbReference type="SAM" id="MobiDB-lite"/>
    </source>
</evidence>
<gene>
    <name evidence="3" type="ORF">AMK59_7895</name>
</gene>
<feature type="compositionally biased region" description="Basic and acidic residues" evidence="1">
    <location>
        <begin position="113"/>
        <end position="129"/>
    </location>
</feature>
<dbReference type="OrthoDB" id="10261375at2759"/>
<dbReference type="GO" id="GO:0003723">
    <property type="term" value="F:RNA binding"/>
    <property type="evidence" value="ECO:0007669"/>
    <property type="project" value="InterPro"/>
</dbReference>
<protein>
    <recommendedName>
        <fullName evidence="2">DBP10 C-terminal domain-containing protein</fullName>
    </recommendedName>
</protein>
<dbReference type="GO" id="GO:0005524">
    <property type="term" value="F:ATP binding"/>
    <property type="evidence" value="ECO:0007669"/>
    <property type="project" value="InterPro"/>
</dbReference>
<dbReference type="GO" id="GO:0005634">
    <property type="term" value="C:nucleus"/>
    <property type="evidence" value="ECO:0007669"/>
    <property type="project" value="InterPro"/>
</dbReference>
<dbReference type="Pfam" id="PF08147">
    <property type="entry name" value="DBP10CT"/>
    <property type="match status" value="1"/>
</dbReference>
<reference evidence="3 4" key="1">
    <citation type="submission" date="2015-09" db="EMBL/GenBank/DDBJ databases">
        <title>Draft genome of the scarab beetle Oryctes borbonicus.</title>
        <authorList>
            <person name="Meyer J.M."/>
            <person name="Markov G.V."/>
            <person name="Baskaran P."/>
            <person name="Herrmann M."/>
            <person name="Sommer R.J."/>
            <person name="Roedelsperger C."/>
        </authorList>
    </citation>
    <scope>NUCLEOTIDE SEQUENCE [LARGE SCALE GENOMIC DNA]</scope>
    <source>
        <strain evidence="3">OB123</strain>
        <tissue evidence="3">Whole animal</tissue>
    </source>
</reference>
<evidence type="ECO:0000313" key="3">
    <source>
        <dbReference type="EMBL" id="KRT80055.1"/>
    </source>
</evidence>
<name>A0A0T6AZK1_9SCAR</name>
<feature type="domain" description="DBP10 C-terminal" evidence="2">
    <location>
        <begin position="21"/>
        <end position="81"/>
    </location>
</feature>
<dbReference type="SMART" id="SM01123">
    <property type="entry name" value="DBP10CT"/>
    <property type="match status" value="1"/>
</dbReference>
<dbReference type="EMBL" id="LJIG01022536">
    <property type="protein sequence ID" value="KRT80055.1"/>
    <property type="molecule type" value="Genomic_DNA"/>
</dbReference>
<dbReference type="GO" id="GO:0003724">
    <property type="term" value="F:RNA helicase activity"/>
    <property type="evidence" value="ECO:0007669"/>
    <property type="project" value="InterPro"/>
</dbReference>
<evidence type="ECO:0000259" key="2">
    <source>
        <dbReference type="SMART" id="SM01123"/>
    </source>
</evidence>
<feature type="compositionally biased region" description="Basic residues" evidence="1">
    <location>
        <begin position="143"/>
        <end position="159"/>
    </location>
</feature>
<proteinExistence type="predicted"/>
<comment type="caution">
    <text evidence="3">The sequence shown here is derived from an EMBL/GenBank/DDBJ whole genome shotgun (WGS) entry which is preliminary data.</text>
</comment>
<dbReference type="AlphaFoldDB" id="A0A0T6AZK1"/>